<name>A0AAV4CT16_9GAST</name>
<sequence>MVCWIPVLCRWMLHVPNHSEGSVWPKVGHDEAVVSTVLNILQYSTGSPAVTLGGAPTVGFEPSTDIKAGHVDLKVATALKIEGNTVFLNLAIRYTCIFFALSMLKTFFTLH</sequence>
<dbReference type="Proteomes" id="UP000735302">
    <property type="component" value="Unassembled WGS sequence"/>
</dbReference>
<gene>
    <name evidence="1" type="ORF">PoB_006152100</name>
</gene>
<comment type="caution">
    <text evidence="1">The sequence shown here is derived from an EMBL/GenBank/DDBJ whole genome shotgun (WGS) entry which is preliminary data.</text>
</comment>
<dbReference type="EMBL" id="BLXT01006951">
    <property type="protein sequence ID" value="GFO35016.1"/>
    <property type="molecule type" value="Genomic_DNA"/>
</dbReference>
<organism evidence="1 2">
    <name type="scientific">Plakobranchus ocellatus</name>
    <dbReference type="NCBI Taxonomy" id="259542"/>
    <lineage>
        <taxon>Eukaryota</taxon>
        <taxon>Metazoa</taxon>
        <taxon>Spiralia</taxon>
        <taxon>Lophotrochozoa</taxon>
        <taxon>Mollusca</taxon>
        <taxon>Gastropoda</taxon>
        <taxon>Heterobranchia</taxon>
        <taxon>Euthyneura</taxon>
        <taxon>Panpulmonata</taxon>
        <taxon>Sacoglossa</taxon>
        <taxon>Placobranchoidea</taxon>
        <taxon>Plakobranchidae</taxon>
        <taxon>Plakobranchus</taxon>
    </lineage>
</organism>
<accession>A0AAV4CT16</accession>
<proteinExistence type="predicted"/>
<reference evidence="1 2" key="1">
    <citation type="journal article" date="2021" name="Elife">
        <title>Chloroplast acquisition without the gene transfer in kleptoplastic sea slugs, Plakobranchus ocellatus.</title>
        <authorList>
            <person name="Maeda T."/>
            <person name="Takahashi S."/>
            <person name="Yoshida T."/>
            <person name="Shimamura S."/>
            <person name="Takaki Y."/>
            <person name="Nagai Y."/>
            <person name="Toyoda A."/>
            <person name="Suzuki Y."/>
            <person name="Arimoto A."/>
            <person name="Ishii H."/>
            <person name="Satoh N."/>
            <person name="Nishiyama T."/>
            <person name="Hasebe M."/>
            <person name="Maruyama T."/>
            <person name="Minagawa J."/>
            <person name="Obokata J."/>
            <person name="Shigenobu S."/>
        </authorList>
    </citation>
    <scope>NUCLEOTIDE SEQUENCE [LARGE SCALE GENOMIC DNA]</scope>
</reference>
<evidence type="ECO:0000313" key="2">
    <source>
        <dbReference type="Proteomes" id="UP000735302"/>
    </source>
</evidence>
<dbReference type="AlphaFoldDB" id="A0AAV4CT16"/>
<evidence type="ECO:0000313" key="1">
    <source>
        <dbReference type="EMBL" id="GFO35016.1"/>
    </source>
</evidence>
<keyword evidence="2" id="KW-1185">Reference proteome</keyword>
<protein>
    <submittedName>
        <fullName evidence="1">Uncharacterized protein</fullName>
    </submittedName>
</protein>